<protein>
    <submittedName>
        <fullName evidence="1">Uncharacterized protein</fullName>
    </submittedName>
</protein>
<reference evidence="1 2" key="1">
    <citation type="submission" date="2013-04" db="EMBL/GenBank/DDBJ databases">
        <title>Oceanococcus atlanticus 22II-S10r2 Genome Sequencing.</title>
        <authorList>
            <person name="Lai Q."/>
            <person name="Li G."/>
            <person name="Shao Z."/>
        </authorList>
    </citation>
    <scope>NUCLEOTIDE SEQUENCE [LARGE SCALE GENOMIC DNA]</scope>
    <source>
        <strain evidence="1 2">22II-S10r2</strain>
    </source>
</reference>
<name>A0A1Y1SGI3_9GAMM</name>
<comment type="caution">
    <text evidence="1">The sequence shown here is derived from an EMBL/GenBank/DDBJ whole genome shotgun (WGS) entry which is preliminary data.</text>
</comment>
<evidence type="ECO:0000313" key="2">
    <source>
        <dbReference type="Proteomes" id="UP000192342"/>
    </source>
</evidence>
<proteinExistence type="predicted"/>
<dbReference type="OrthoDB" id="7059846at2"/>
<dbReference type="AlphaFoldDB" id="A0A1Y1SGI3"/>
<dbReference type="RefSeq" id="WP_083559388.1">
    <property type="nucleotide sequence ID" value="NZ_AQQV01000001.1"/>
</dbReference>
<accession>A0A1Y1SGI3</accession>
<evidence type="ECO:0000313" key="1">
    <source>
        <dbReference type="EMBL" id="ORE88772.1"/>
    </source>
</evidence>
<gene>
    <name evidence="1" type="ORF">ATO7_02815</name>
</gene>
<sequence>MPKIKYDPKVYEGKIATMRHMLHAVSHGYHHWTGGRVPAAKALNLAAKFAELYGVDLGRNRRYRRRAASKANAQLFFYPIADSQDLAWWLLATDGEGNVHRQENLKDTRIKHQRLNWLGEYEVAHHSRPETPKPSYSWRMTAKTYDNWKIRLKHAGSSADTSLMRQAVWSLYRTPGAAVIRKQVGHLMALAKKEWNRHHDIAAFPPVPGTLLYMSHRQDDVQPLSMLVARVAKGRKSWFGGRRRVSTG</sequence>
<organism evidence="1 2">
    <name type="scientific">Oceanococcus atlanticus</name>
    <dbReference type="NCBI Taxonomy" id="1317117"/>
    <lineage>
        <taxon>Bacteria</taxon>
        <taxon>Pseudomonadati</taxon>
        <taxon>Pseudomonadota</taxon>
        <taxon>Gammaproteobacteria</taxon>
        <taxon>Chromatiales</taxon>
        <taxon>Oceanococcaceae</taxon>
        <taxon>Oceanococcus</taxon>
    </lineage>
</organism>
<dbReference type="Proteomes" id="UP000192342">
    <property type="component" value="Unassembled WGS sequence"/>
</dbReference>
<dbReference type="EMBL" id="AQQV01000001">
    <property type="protein sequence ID" value="ORE88772.1"/>
    <property type="molecule type" value="Genomic_DNA"/>
</dbReference>
<keyword evidence="2" id="KW-1185">Reference proteome</keyword>